<proteinExistence type="predicted"/>
<dbReference type="EMBL" id="AGVO01000006">
    <property type="protein sequence ID" value="EHI54089.1"/>
    <property type="molecule type" value="Genomic_DNA"/>
</dbReference>
<keyword evidence="3" id="KW-1185">Reference proteome</keyword>
<comment type="caution">
    <text evidence="2">The sequence shown here is derived from an EMBL/GenBank/DDBJ whole genome shotgun (WGS) entry which is preliminary data.</text>
</comment>
<feature type="compositionally biased region" description="Basic and acidic residues" evidence="1">
    <location>
        <begin position="71"/>
        <end position="84"/>
    </location>
</feature>
<organism evidence="2 3">
    <name type="scientific">Aeromonas salmonicida subsp. salmonicida 01-B526</name>
    <dbReference type="NCBI Taxonomy" id="1076135"/>
    <lineage>
        <taxon>Bacteria</taxon>
        <taxon>Pseudomonadati</taxon>
        <taxon>Pseudomonadota</taxon>
        <taxon>Gammaproteobacteria</taxon>
        <taxon>Aeromonadales</taxon>
        <taxon>Aeromonadaceae</taxon>
        <taxon>Aeromonas</taxon>
    </lineage>
</organism>
<evidence type="ECO:0008006" key="4">
    <source>
        <dbReference type="Google" id="ProtNLM"/>
    </source>
</evidence>
<gene>
    <name evidence="2" type="ORF">IYQ_02659</name>
</gene>
<feature type="region of interest" description="Disordered" evidence="1">
    <location>
        <begin position="61"/>
        <end position="84"/>
    </location>
</feature>
<name>A0ABN0E5E2_AERSS</name>
<evidence type="ECO:0000256" key="1">
    <source>
        <dbReference type="SAM" id="MobiDB-lite"/>
    </source>
</evidence>
<sequence length="84" mass="10012">MLSNKKYKLGCYRLRGLCIQEINGDDDIRKLQRVHQKCEQHHLVQDMDGWMMALLHLDSHTQQQEEEYTDKEETKKARRLDGLA</sequence>
<reference evidence="2 3" key="1">
    <citation type="journal article" date="2012" name="Front. Microbiol.">
        <title>Draft Genome Sequence of the Virulent Strain 01-B526 of the Fish Pathogen Aeromonas salmonicida.</title>
        <authorList>
            <person name="Charette S.J."/>
            <person name="Brochu F."/>
            <person name="Boyle B."/>
            <person name="Filion G."/>
            <person name="Tanaka K.H."/>
            <person name="Derome N."/>
        </authorList>
    </citation>
    <scope>NUCLEOTIDE SEQUENCE [LARGE SCALE GENOMIC DNA]</scope>
    <source>
        <strain evidence="2 3">01-B526</strain>
    </source>
</reference>
<evidence type="ECO:0000313" key="3">
    <source>
        <dbReference type="Proteomes" id="UP000006428"/>
    </source>
</evidence>
<accession>A0ABN0E5E2</accession>
<dbReference type="Proteomes" id="UP000006428">
    <property type="component" value="Unassembled WGS sequence"/>
</dbReference>
<protein>
    <recommendedName>
        <fullName evidence="4">Phage protein</fullName>
    </recommendedName>
</protein>
<evidence type="ECO:0000313" key="2">
    <source>
        <dbReference type="EMBL" id="EHI54089.1"/>
    </source>
</evidence>